<proteinExistence type="predicted"/>
<dbReference type="InterPro" id="IPR029058">
    <property type="entry name" value="AB_hydrolase_fold"/>
</dbReference>
<keyword evidence="3" id="KW-1185">Reference proteome</keyword>
<accession>A0A1H0ULF4</accession>
<sequence>MVIIENKTIAQIPTLHIVKEHLQQQKLPLIFFIHGFTSAKEHNLHFAYLLAEEGYRVILPDSLYHGERALEGQGKELTFKFWDIVLQNIKELSFMKEELVAQDLVDVNRIGLAGTSMGAITMFGALTQYEWVNTAVSLMGSPHYEGFCRGLIAGIKQQGHTLPVSDQQLERQIAELAEFDLGKQPELLKGRPILFWHGKQDEVVPYQYTFDFYKRILPYYEGKEDQLKFIEDPKVGHKVSREALLETVEWFKTHL</sequence>
<dbReference type="GO" id="GO:0008236">
    <property type="term" value="F:serine-type peptidase activity"/>
    <property type="evidence" value="ECO:0007669"/>
    <property type="project" value="InterPro"/>
</dbReference>
<dbReference type="InterPro" id="IPR001375">
    <property type="entry name" value="Peptidase_S9_cat"/>
</dbReference>
<evidence type="ECO:0000259" key="1">
    <source>
        <dbReference type="Pfam" id="PF00326"/>
    </source>
</evidence>
<dbReference type="AlphaFoldDB" id="A0A1H0ULF4"/>
<dbReference type="STRING" id="930152.SAMN05216565_1054"/>
<name>A0A1H0ULF4_9BACI</name>
<dbReference type="Pfam" id="PF00326">
    <property type="entry name" value="Peptidase_S9"/>
    <property type="match status" value="1"/>
</dbReference>
<dbReference type="PANTHER" id="PTHR47381">
    <property type="entry name" value="ALPHA/BETA-HYDROLASES SUPERFAMILY PROTEIN"/>
    <property type="match status" value="1"/>
</dbReference>
<protein>
    <recommendedName>
        <fullName evidence="1">Peptidase S9 prolyl oligopeptidase catalytic domain-containing protein</fullName>
    </recommendedName>
</protein>
<dbReference type="EMBL" id="FNJU01000005">
    <property type="protein sequence ID" value="SDP66903.1"/>
    <property type="molecule type" value="Genomic_DNA"/>
</dbReference>
<dbReference type="PANTHER" id="PTHR47381:SF3">
    <property type="entry name" value="ALPHA_BETA-HYDROLASES SUPERFAMILY PROTEIN"/>
    <property type="match status" value="1"/>
</dbReference>
<dbReference type="NCBIfam" id="NF007857">
    <property type="entry name" value="PRK10566.1"/>
    <property type="match status" value="1"/>
</dbReference>
<dbReference type="OrthoDB" id="31158at2"/>
<dbReference type="Gene3D" id="3.40.50.1820">
    <property type="entry name" value="alpha/beta hydrolase"/>
    <property type="match status" value="1"/>
</dbReference>
<gene>
    <name evidence="2" type="ORF">SAMN05216565_1054</name>
</gene>
<evidence type="ECO:0000313" key="3">
    <source>
        <dbReference type="Proteomes" id="UP000199159"/>
    </source>
</evidence>
<organism evidence="2 3">
    <name type="scientific">Litchfieldia salsa</name>
    <dbReference type="NCBI Taxonomy" id="930152"/>
    <lineage>
        <taxon>Bacteria</taxon>
        <taxon>Bacillati</taxon>
        <taxon>Bacillota</taxon>
        <taxon>Bacilli</taxon>
        <taxon>Bacillales</taxon>
        <taxon>Bacillaceae</taxon>
        <taxon>Litchfieldia</taxon>
    </lineage>
</organism>
<reference evidence="3" key="1">
    <citation type="submission" date="2016-10" db="EMBL/GenBank/DDBJ databases">
        <authorList>
            <person name="Varghese N."/>
            <person name="Submissions S."/>
        </authorList>
    </citation>
    <scope>NUCLEOTIDE SEQUENCE [LARGE SCALE GENOMIC DNA]</scope>
    <source>
        <strain evidence="3">IBRC-M10078</strain>
    </source>
</reference>
<dbReference type="SUPFAM" id="SSF53474">
    <property type="entry name" value="alpha/beta-Hydrolases"/>
    <property type="match status" value="1"/>
</dbReference>
<dbReference type="Proteomes" id="UP000199159">
    <property type="component" value="Unassembled WGS sequence"/>
</dbReference>
<feature type="domain" description="Peptidase S9 prolyl oligopeptidase catalytic" evidence="1">
    <location>
        <begin position="71"/>
        <end position="254"/>
    </location>
</feature>
<dbReference type="GO" id="GO:0006508">
    <property type="term" value="P:proteolysis"/>
    <property type="evidence" value="ECO:0007669"/>
    <property type="project" value="InterPro"/>
</dbReference>
<evidence type="ECO:0000313" key="2">
    <source>
        <dbReference type="EMBL" id="SDP66903.1"/>
    </source>
</evidence>
<dbReference type="RefSeq" id="WP_090854024.1">
    <property type="nucleotide sequence ID" value="NZ_FNJU01000005.1"/>
</dbReference>